<keyword evidence="2" id="KW-1185">Reference proteome</keyword>
<name>A0A1E5LAE7_9BACI</name>
<evidence type="ECO:0008006" key="3">
    <source>
        <dbReference type="Google" id="ProtNLM"/>
    </source>
</evidence>
<evidence type="ECO:0000313" key="1">
    <source>
        <dbReference type="EMBL" id="OEH91081.1"/>
    </source>
</evidence>
<protein>
    <recommendedName>
        <fullName evidence="3">YolD-like family protein</fullName>
    </recommendedName>
</protein>
<proteinExistence type="predicted"/>
<dbReference type="Proteomes" id="UP000095209">
    <property type="component" value="Unassembled WGS sequence"/>
</dbReference>
<reference evidence="1 2" key="1">
    <citation type="submission" date="2016-08" db="EMBL/GenBank/DDBJ databases">
        <title>Genome of Bacillus solimangrovi GH2-4.</title>
        <authorList>
            <person name="Lim S."/>
            <person name="Kim B.-C."/>
        </authorList>
    </citation>
    <scope>NUCLEOTIDE SEQUENCE [LARGE SCALE GENOMIC DNA]</scope>
    <source>
        <strain evidence="1 2">GH2-4</strain>
    </source>
</reference>
<dbReference type="EMBL" id="MJEH01000064">
    <property type="protein sequence ID" value="OEH91081.1"/>
    <property type="molecule type" value="Genomic_DNA"/>
</dbReference>
<organism evidence="1 2">
    <name type="scientific">Bacillus solimangrovi</name>
    <dbReference type="NCBI Taxonomy" id="1305675"/>
    <lineage>
        <taxon>Bacteria</taxon>
        <taxon>Bacillati</taxon>
        <taxon>Bacillota</taxon>
        <taxon>Bacilli</taxon>
        <taxon>Bacillales</taxon>
        <taxon>Bacillaceae</taxon>
        <taxon>Bacillus</taxon>
    </lineage>
</organism>
<comment type="caution">
    <text evidence="1">The sequence shown here is derived from an EMBL/GenBank/DDBJ whole genome shotgun (WGS) entry which is preliminary data.</text>
</comment>
<evidence type="ECO:0000313" key="2">
    <source>
        <dbReference type="Proteomes" id="UP000095209"/>
    </source>
</evidence>
<gene>
    <name evidence="1" type="ORF">BFG57_06835</name>
</gene>
<accession>A0A1E5LAE7</accession>
<dbReference type="AlphaFoldDB" id="A0A1E5LAE7"/>
<sequence>MYQININKLTHGNNMRWESSRIILPIHRERINQHRKELLKREKLILDEQQVTEFAQIIAE</sequence>